<evidence type="ECO:0000313" key="2">
    <source>
        <dbReference type="Proteomes" id="UP000179807"/>
    </source>
</evidence>
<evidence type="ECO:0000313" key="1">
    <source>
        <dbReference type="EMBL" id="OHT13195.1"/>
    </source>
</evidence>
<organism evidence="1 2">
    <name type="scientific">Tritrichomonas foetus</name>
    <dbReference type="NCBI Taxonomy" id="1144522"/>
    <lineage>
        <taxon>Eukaryota</taxon>
        <taxon>Metamonada</taxon>
        <taxon>Parabasalia</taxon>
        <taxon>Tritrichomonadida</taxon>
        <taxon>Tritrichomonadidae</taxon>
        <taxon>Tritrichomonas</taxon>
    </lineage>
</organism>
<accession>A0A1J4KPM8</accession>
<dbReference type="VEuPathDB" id="TrichDB:TRFO_16750"/>
<dbReference type="EMBL" id="MLAK01000546">
    <property type="protein sequence ID" value="OHT13195.1"/>
    <property type="molecule type" value="Genomic_DNA"/>
</dbReference>
<keyword evidence="2" id="KW-1185">Reference proteome</keyword>
<dbReference type="GeneID" id="94833875"/>
<gene>
    <name evidence="1" type="ORF">TRFO_16750</name>
</gene>
<evidence type="ECO:0008006" key="3">
    <source>
        <dbReference type="Google" id="ProtNLM"/>
    </source>
</evidence>
<dbReference type="Proteomes" id="UP000179807">
    <property type="component" value="Unassembled WGS sequence"/>
</dbReference>
<comment type="caution">
    <text evidence="1">The sequence shown here is derived from an EMBL/GenBank/DDBJ whole genome shotgun (WGS) entry which is preliminary data.</text>
</comment>
<dbReference type="AlphaFoldDB" id="A0A1J4KPM8"/>
<dbReference type="RefSeq" id="XP_068366331.1">
    <property type="nucleotide sequence ID" value="XM_068499171.1"/>
</dbReference>
<dbReference type="InterPro" id="IPR011050">
    <property type="entry name" value="Pectin_lyase_fold/virulence"/>
</dbReference>
<reference evidence="1" key="1">
    <citation type="submission" date="2016-10" db="EMBL/GenBank/DDBJ databases">
        <authorList>
            <person name="Benchimol M."/>
            <person name="Almeida L.G."/>
            <person name="Vasconcelos A.T."/>
            <person name="Perreira-Neves A."/>
            <person name="Rosa I.A."/>
            <person name="Tasca T."/>
            <person name="Bogo M.R."/>
            <person name="de Souza W."/>
        </authorList>
    </citation>
    <scope>NUCLEOTIDE SEQUENCE [LARGE SCALE GENOMIC DNA]</scope>
    <source>
        <strain evidence="1">K</strain>
    </source>
</reference>
<name>A0A1J4KPM8_9EUKA</name>
<dbReference type="SUPFAM" id="SSF51126">
    <property type="entry name" value="Pectin lyase-like"/>
    <property type="match status" value="1"/>
</dbReference>
<sequence length="377" mass="43316">MNLTISCLCISHLFSSPALSRSNAKHINLDKSTILRSYSHFFYNIPILCIDNSVFSNFTSSAIFYSSHLPENLIIDYNQTYNSRPENQPMLLNNITIRNARFLHCKSQGNGGALCHLSFEHWGSIIAHDSIFVDCSASPNSELYHQYGSGGAIFFLGNYSRFSNIYAYKCRAEEDGQFIYLEHLNSNPMEFNMEFTTISKCSEISYPGGYYAAFIKDAEMKISNVNISNCDVKYKYSAMMLTGKHKKNMKNSIFDSNFGHSLIWFNRGEEKKTDIQNTCFTKNGNHEKNRQIALIRFSSEVNFHNCLFLKNFGETFSRIGVDPLHLNLYKCIFDEKFNETDGVVPNECSYEAKEISLPKIKFSNEKLIHLIHELYHL</sequence>
<protein>
    <recommendedName>
        <fullName evidence="3">Right handed beta helix domain-containing protein</fullName>
    </recommendedName>
</protein>
<proteinExistence type="predicted"/>